<organism evidence="13 14">
    <name type="scientific">Gouania willdenowi</name>
    <name type="common">Blunt-snouted clingfish</name>
    <name type="synonym">Lepadogaster willdenowi</name>
    <dbReference type="NCBI Taxonomy" id="441366"/>
    <lineage>
        <taxon>Eukaryota</taxon>
        <taxon>Metazoa</taxon>
        <taxon>Chordata</taxon>
        <taxon>Craniata</taxon>
        <taxon>Vertebrata</taxon>
        <taxon>Euteleostomi</taxon>
        <taxon>Actinopterygii</taxon>
        <taxon>Neopterygii</taxon>
        <taxon>Teleostei</taxon>
        <taxon>Neoteleostei</taxon>
        <taxon>Acanthomorphata</taxon>
        <taxon>Ovalentaria</taxon>
        <taxon>Blenniimorphae</taxon>
        <taxon>Blenniiformes</taxon>
        <taxon>Gobiesocoidei</taxon>
        <taxon>Gobiesocidae</taxon>
        <taxon>Gobiesocinae</taxon>
        <taxon>Gouania</taxon>
    </lineage>
</organism>
<feature type="domain" description="Ig-like" evidence="11">
    <location>
        <begin position="868"/>
        <end position="958"/>
    </location>
</feature>
<evidence type="ECO:0000256" key="6">
    <source>
        <dbReference type="ARBA" id="ARBA00023157"/>
    </source>
</evidence>
<dbReference type="Ensembl" id="ENSGWIT00000051472.1">
    <property type="protein sequence ID" value="ENSGWIP00000047578.1"/>
    <property type="gene ID" value="ENSGWIG00000023404.1"/>
</dbReference>
<feature type="domain" description="Fibronectin type-III" evidence="12">
    <location>
        <begin position="672"/>
        <end position="761"/>
    </location>
</feature>
<evidence type="ECO:0000313" key="13">
    <source>
        <dbReference type="Ensembl" id="ENSGWIP00000047578.1"/>
    </source>
</evidence>
<keyword evidence="14" id="KW-1185">Reference proteome</keyword>
<evidence type="ECO:0000256" key="1">
    <source>
        <dbReference type="ARBA" id="ARBA00004123"/>
    </source>
</evidence>
<feature type="domain" description="Ig-like" evidence="11">
    <location>
        <begin position="383"/>
        <end position="470"/>
    </location>
</feature>
<dbReference type="PROSITE" id="PS50835">
    <property type="entry name" value="IG_LIKE"/>
    <property type="match status" value="5"/>
</dbReference>
<feature type="domain" description="Ig-like" evidence="11">
    <location>
        <begin position="277"/>
        <end position="348"/>
    </location>
</feature>
<dbReference type="GO" id="GO:0030017">
    <property type="term" value="C:sarcomere"/>
    <property type="evidence" value="ECO:0007669"/>
    <property type="project" value="UniProtKB-ARBA"/>
</dbReference>
<dbReference type="PRINTS" id="PR00014">
    <property type="entry name" value="FNTYPEIII"/>
</dbReference>
<evidence type="ECO:0000256" key="10">
    <source>
        <dbReference type="SAM" id="SignalP"/>
    </source>
</evidence>
<dbReference type="InterPro" id="IPR003599">
    <property type="entry name" value="Ig_sub"/>
</dbReference>
<evidence type="ECO:0000256" key="2">
    <source>
        <dbReference type="ARBA" id="ARBA00004496"/>
    </source>
</evidence>
<dbReference type="InterPro" id="IPR007110">
    <property type="entry name" value="Ig-like_dom"/>
</dbReference>
<dbReference type="GO" id="GO:0005634">
    <property type="term" value="C:nucleus"/>
    <property type="evidence" value="ECO:0007669"/>
    <property type="project" value="UniProtKB-SubCell"/>
</dbReference>
<dbReference type="FunFam" id="2.60.40.10:FF:001232">
    <property type="entry name" value="Immunoglobulin-like and fibronectin type III domain-containing 1"/>
    <property type="match status" value="1"/>
</dbReference>
<feature type="domain" description="Fibronectin type-III" evidence="12">
    <location>
        <begin position="963"/>
        <end position="1056"/>
    </location>
</feature>
<keyword evidence="7" id="KW-0539">Nucleus</keyword>
<dbReference type="FunFam" id="2.60.40.10:FF:000050">
    <property type="entry name" value="Titin isoform B"/>
    <property type="match status" value="1"/>
</dbReference>
<feature type="domain" description="Fibronectin type-III" evidence="12">
    <location>
        <begin position="575"/>
        <end position="670"/>
    </location>
</feature>
<evidence type="ECO:0000256" key="4">
    <source>
        <dbReference type="ARBA" id="ARBA00022490"/>
    </source>
</evidence>
<sequence>SLGKLHFFLILGVVIIQTVERLPLGNSTPDFTRKPMAVTVPEGKKATFKAMVCGTPVPTVTWERNKDNLDDPNKYRTRYDGRTREHILEIPSVKTEQADIYKCIATNIYGHAFCTVTLSVTEVTKKKPLPPKKEGEIDPRLWELLLSAPKKDYEKICFDFGVTDFRWMLKRLKQLKKEREDEQAKVENVQQIEMKPNGRAEFSMDMKLRDSNSKIDLYKDGTQVPYDDNENSKHSLMQTGIKYVFSIKDPQPEDAGFYQVDVEDTNVLSTDFQGMIPSVDFVAEIKSVTVVEGEDAVFKCVLSSSLNRISWSKGNSSIEHGEKYEISVSEDKLNHTLRVKDCEMDDQGIIYAIAGLRLSNASLIVEGETLGSMKKKAGSRKGPLRGVQFVSGLSDTLANVGQQAELSCKLSSETAEGRWYKNGKLLTNEDGVRIIKDGACHRLIIDCCQKDDAAVYRFEAEGRKSEAILTIQDPPNIDPDLLGKFTKPVVIKAGESAEWKLPFLGGAPMNIHWYKNDDELVPGLNVKIDTSNTGSHLRLTKCQRKDGGEIKIKIKNEFGTIEAVSELIVLDKPTPPQGPVTIMESAVTSVEFKWKPPKDNGGCPITNYIIERQQVGRNKWTNLGEIAGSNPSYKDTDVDPGRRYCYRIRAKNAEGISNPLQTEDIPAGYPGSPTAPKVVSAFKDCINLSWCPPCDTGGSKIVGYNLEKNKKGTNYWSLVNQQGPITDVFEGAAYEFRVSAINLSGAGDPSLPSDTVIARNPMKPPGKVIDLKLTSSNYTSLSLAWAKPKEVKGVEDEAQGYYVEVRPIESLEWTRCNAIPITPTSYTVLGLKTMAAYWVRVIATNYGGDGYPCSFDNYIIAMPPPVKPKFKDRNMKTFVLVKCGNTVRLNITFEASPLPEVSWLKDSVPISKHATITNSDKGSQLLIPTSEHSDTGIYTIIVKNIVGQESVSIEVRVTDDPRPPGPVEMDEKIPGTVTLSWIPSSDEKRDDRLHYMVSKRDSFKQTWRIVADNLFNNKFTVINLFPGREYTFRVFAKNDMGVSPPSESAVFGSKKEKEKFNVYIPEHKTIDLESPPSFIVPLKMRTSPKGYECYMSCAVKGNPTPRVTWYRNNISLNTNTNYHITNVCGVCSLLILRVGPTDNVEYKVVIENKHGAAESSMMLNVRGTVALFLIPVFG</sequence>
<feature type="domain" description="Fibronectin type-III" evidence="12">
    <location>
        <begin position="764"/>
        <end position="865"/>
    </location>
</feature>
<gene>
    <name evidence="13" type="primary">LOC114463768</name>
</gene>
<dbReference type="FunFam" id="2.60.40.10:FF:000031">
    <property type="entry name" value="Myosin-binding protein C, slow type"/>
    <property type="match status" value="1"/>
</dbReference>
<dbReference type="InterPro" id="IPR036116">
    <property type="entry name" value="FN3_sf"/>
</dbReference>
<dbReference type="InterPro" id="IPR050964">
    <property type="entry name" value="Striated_Muscle_Regulatory"/>
</dbReference>
<feature type="chain" id="PRO_5034100307" evidence="10">
    <location>
        <begin position="22"/>
        <end position="1178"/>
    </location>
</feature>
<name>A0A8C5HLU4_GOUWI</name>
<dbReference type="PANTHER" id="PTHR13817:SF180">
    <property type="entry name" value="IMMUNOGLOBULIN-LIKE AND FIBRONECTIN TYPE III DOMAIN-CONTAINING 1, TANDEM DUPLICATE 3-RELATED"/>
    <property type="match status" value="1"/>
</dbReference>
<evidence type="ECO:0000313" key="14">
    <source>
        <dbReference type="Proteomes" id="UP000694680"/>
    </source>
</evidence>
<dbReference type="SMART" id="SM00409">
    <property type="entry name" value="IG"/>
    <property type="match status" value="6"/>
</dbReference>
<dbReference type="FunFam" id="2.60.40.10:FF:000062">
    <property type="entry name" value="Myosin-binding protein C, slow type"/>
    <property type="match status" value="1"/>
</dbReference>
<feature type="domain" description="Ig-like" evidence="11">
    <location>
        <begin position="29"/>
        <end position="121"/>
    </location>
</feature>
<accession>A0A8C5HLU4</accession>
<dbReference type="AlphaFoldDB" id="A0A8C5HLU4"/>
<keyword evidence="6" id="KW-1015">Disulfide bond</keyword>
<dbReference type="SMART" id="SM00408">
    <property type="entry name" value="IGc2"/>
    <property type="match status" value="4"/>
</dbReference>
<evidence type="ECO:0000259" key="12">
    <source>
        <dbReference type="PROSITE" id="PS50853"/>
    </source>
</evidence>
<evidence type="ECO:0000256" key="8">
    <source>
        <dbReference type="ARBA" id="ARBA00023319"/>
    </source>
</evidence>
<dbReference type="Gene3D" id="2.60.40.10">
    <property type="entry name" value="Immunoglobulins"/>
    <property type="match status" value="11"/>
</dbReference>
<keyword evidence="5" id="KW-0677">Repeat</keyword>
<reference evidence="13" key="1">
    <citation type="submission" date="2020-06" db="EMBL/GenBank/DDBJ databases">
        <authorList>
            <consortium name="Wellcome Sanger Institute Data Sharing"/>
        </authorList>
    </citation>
    <scope>NUCLEOTIDE SEQUENCE [LARGE SCALE GENOMIC DNA]</scope>
</reference>
<feature type="signal peptide" evidence="10">
    <location>
        <begin position="1"/>
        <end position="21"/>
    </location>
</feature>
<evidence type="ECO:0000256" key="7">
    <source>
        <dbReference type="ARBA" id="ARBA00023242"/>
    </source>
</evidence>
<dbReference type="GO" id="GO:0055013">
    <property type="term" value="P:cardiac muscle cell development"/>
    <property type="evidence" value="ECO:0007669"/>
    <property type="project" value="UniProtKB-ARBA"/>
</dbReference>
<reference evidence="13" key="2">
    <citation type="submission" date="2025-08" db="UniProtKB">
        <authorList>
            <consortium name="Ensembl"/>
        </authorList>
    </citation>
    <scope>IDENTIFICATION</scope>
</reference>
<protein>
    <submittedName>
        <fullName evidence="13">Immunoglobulin-like and fibronectin type III domain-containing protein 1</fullName>
    </submittedName>
</protein>
<dbReference type="Pfam" id="PF07679">
    <property type="entry name" value="I-set"/>
    <property type="match status" value="6"/>
</dbReference>
<dbReference type="FunFam" id="2.60.40.10:FF:001401">
    <property type="entry name" value="immunoglobulin-like and fibronectin type III domain-containing protein 1"/>
    <property type="match status" value="1"/>
</dbReference>
<dbReference type="FunFam" id="2.60.40.10:FF:000107">
    <property type="entry name" value="Myosin, light chain kinase a"/>
    <property type="match status" value="2"/>
</dbReference>
<keyword evidence="4" id="KW-0963">Cytoplasm</keyword>
<evidence type="ECO:0000256" key="9">
    <source>
        <dbReference type="ARBA" id="ARBA00038352"/>
    </source>
</evidence>
<dbReference type="InterPro" id="IPR036179">
    <property type="entry name" value="Ig-like_dom_sf"/>
</dbReference>
<feature type="domain" description="Ig-like" evidence="11">
    <location>
        <begin position="1075"/>
        <end position="1164"/>
    </location>
</feature>
<evidence type="ECO:0000256" key="3">
    <source>
        <dbReference type="ARBA" id="ARBA00006692"/>
    </source>
</evidence>
<dbReference type="InterPro" id="IPR013783">
    <property type="entry name" value="Ig-like_fold"/>
</dbReference>
<keyword evidence="8" id="KW-0393">Immunoglobulin domain</keyword>
<dbReference type="GO" id="GO:0003007">
    <property type="term" value="P:heart morphogenesis"/>
    <property type="evidence" value="ECO:0007669"/>
    <property type="project" value="UniProtKB-ARBA"/>
</dbReference>
<dbReference type="Pfam" id="PF00041">
    <property type="entry name" value="fn3"/>
    <property type="match status" value="4"/>
</dbReference>
<evidence type="ECO:0000256" key="5">
    <source>
        <dbReference type="ARBA" id="ARBA00022737"/>
    </source>
</evidence>
<dbReference type="PANTHER" id="PTHR13817">
    <property type="entry name" value="TITIN"/>
    <property type="match status" value="1"/>
</dbReference>
<dbReference type="SUPFAM" id="SSF48726">
    <property type="entry name" value="Immunoglobulin"/>
    <property type="match status" value="6"/>
</dbReference>
<evidence type="ECO:0000259" key="11">
    <source>
        <dbReference type="PROSITE" id="PS50835"/>
    </source>
</evidence>
<comment type="similarity">
    <text evidence="9">Belongs to the immunoglobulin superfamily. MyBP family.</text>
</comment>
<keyword evidence="10" id="KW-0732">Signal</keyword>
<dbReference type="InterPro" id="IPR013098">
    <property type="entry name" value="Ig_I-set"/>
</dbReference>
<comment type="subcellular location">
    <subcellularLocation>
        <location evidence="2">Cytoplasm</location>
    </subcellularLocation>
    <subcellularLocation>
        <location evidence="1">Nucleus</location>
    </subcellularLocation>
</comment>
<proteinExistence type="inferred from homology"/>
<dbReference type="InterPro" id="IPR040849">
    <property type="entry name" value="MyBP-C_THB"/>
</dbReference>
<reference evidence="13" key="3">
    <citation type="submission" date="2025-09" db="UniProtKB">
        <authorList>
            <consortium name="Ensembl"/>
        </authorList>
    </citation>
    <scope>IDENTIFICATION</scope>
</reference>
<dbReference type="Proteomes" id="UP000694680">
    <property type="component" value="Chromosome 5"/>
</dbReference>
<dbReference type="Pfam" id="PF18362">
    <property type="entry name" value="THB"/>
    <property type="match status" value="1"/>
</dbReference>
<dbReference type="PROSITE" id="PS50853">
    <property type="entry name" value="FN3"/>
    <property type="match status" value="4"/>
</dbReference>
<comment type="similarity">
    <text evidence="3">Belongs to the protein kinase superfamily. CAMK Ser/Thr protein kinase family.</text>
</comment>
<dbReference type="InterPro" id="IPR003598">
    <property type="entry name" value="Ig_sub2"/>
</dbReference>
<dbReference type="SMART" id="SM00060">
    <property type="entry name" value="FN3"/>
    <property type="match status" value="4"/>
</dbReference>
<dbReference type="SUPFAM" id="SSF49265">
    <property type="entry name" value="Fibronectin type III"/>
    <property type="match status" value="3"/>
</dbReference>
<dbReference type="CDD" id="cd00063">
    <property type="entry name" value="FN3"/>
    <property type="match status" value="4"/>
</dbReference>
<dbReference type="InterPro" id="IPR003961">
    <property type="entry name" value="FN3_dom"/>
</dbReference>
<dbReference type="FunFam" id="2.60.40.10:FF:001097">
    <property type="entry name" value="Immunoglobulin-like and fibronectin type III domain-containing protein 1"/>
    <property type="match status" value="1"/>
</dbReference>